<dbReference type="SUPFAM" id="SSF90123">
    <property type="entry name" value="ABC transporter transmembrane region"/>
    <property type="match status" value="1"/>
</dbReference>
<proteinExistence type="predicted"/>
<dbReference type="PROSITE" id="PS50929">
    <property type="entry name" value="ABC_TM1F"/>
    <property type="match status" value="1"/>
</dbReference>
<comment type="subcellular location">
    <subcellularLocation>
        <location evidence="1">Cell membrane</location>
        <topology evidence="1">Multi-pass membrane protein</topology>
    </subcellularLocation>
</comment>
<dbReference type="Gene3D" id="1.20.1560.10">
    <property type="entry name" value="ABC transporter type 1, transmembrane domain"/>
    <property type="match status" value="1"/>
</dbReference>
<keyword evidence="7 8" id="KW-0472">Membrane</keyword>
<keyword evidence="4" id="KW-0547">Nucleotide-binding</keyword>
<dbReference type="GO" id="GO:0140359">
    <property type="term" value="F:ABC-type transporter activity"/>
    <property type="evidence" value="ECO:0007669"/>
    <property type="project" value="InterPro"/>
</dbReference>
<feature type="transmembrane region" description="Helical" evidence="8">
    <location>
        <begin position="240"/>
        <end position="261"/>
    </location>
</feature>
<gene>
    <name evidence="11" type="ordered locus">PCC8801_1330</name>
</gene>
<protein>
    <submittedName>
        <fullName evidence="11">ABC transporter domain protein</fullName>
    </submittedName>
</protein>
<evidence type="ECO:0000256" key="7">
    <source>
        <dbReference type="ARBA" id="ARBA00023136"/>
    </source>
</evidence>
<feature type="transmembrane region" description="Helical" evidence="8">
    <location>
        <begin position="267"/>
        <end position="288"/>
    </location>
</feature>
<dbReference type="SMART" id="SM00382">
    <property type="entry name" value="AAA"/>
    <property type="match status" value="1"/>
</dbReference>
<dbReference type="PROSITE" id="PS50893">
    <property type="entry name" value="ABC_TRANSPORTER_2"/>
    <property type="match status" value="1"/>
</dbReference>
<dbReference type="OrthoDB" id="9810134at2"/>
<evidence type="ECO:0000313" key="12">
    <source>
        <dbReference type="Proteomes" id="UP000008204"/>
    </source>
</evidence>
<keyword evidence="2" id="KW-0813">Transport</keyword>
<dbReference type="AlphaFoldDB" id="B7K3Q1"/>
<keyword evidence="3 8" id="KW-0812">Transmembrane</keyword>
<evidence type="ECO:0000256" key="4">
    <source>
        <dbReference type="ARBA" id="ARBA00022741"/>
    </source>
</evidence>
<dbReference type="InterPro" id="IPR003439">
    <property type="entry name" value="ABC_transporter-like_ATP-bd"/>
</dbReference>
<evidence type="ECO:0000256" key="2">
    <source>
        <dbReference type="ARBA" id="ARBA00022448"/>
    </source>
</evidence>
<dbReference type="PANTHER" id="PTHR11384:SF59">
    <property type="entry name" value="LYSOSOMAL COBALAMIN TRANSPORTER ABCD4"/>
    <property type="match status" value="1"/>
</dbReference>
<feature type="transmembrane region" description="Helical" evidence="8">
    <location>
        <begin position="35"/>
        <end position="61"/>
    </location>
</feature>
<feature type="domain" description="ABC transporter" evidence="9">
    <location>
        <begin position="451"/>
        <end position="659"/>
    </location>
</feature>
<dbReference type="PANTHER" id="PTHR11384">
    <property type="entry name" value="ATP-BINDING CASSETTE, SUB-FAMILY D MEMBER"/>
    <property type="match status" value="1"/>
</dbReference>
<dbReference type="GO" id="GO:0005886">
    <property type="term" value="C:plasma membrane"/>
    <property type="evidence" value="ECO:0007669"/>
    <property type="project" value="UniProtKB-SubCell"/>
</dbReference>
<evidence type="ECO:0000256" key="1">
    <source>
        <dbReference type="ARBA" id="ARBA00004651"/>
    </source>
</evidence>
<organism evidence="11 12">
    <name type="scientific">Rippkaea orientalis (strain PCC 8801 / RF-1)</name>
    <name type="common">Cyanothece sp. (strain PCC 8801)</name>
    <dbReference type="NCBI Taxonomy" id="41431"/>
    <lineage>
        <taxon>Bacteria</taxon>
        <taxon>Bacillati</taxon>
        <taxon>Cyanobacteriota</taxon>
        <taxon>Cyanophyceae</taxon>
        <taxon>Oscillatoriophycideae</taxon>
        <taxon>Chroococcales</taxon>
        <taxon>Aphanothecaceae</taxon>
        <taxon>Rippkaea</taxon>
        <taxon>Rippkaea orientalis</taxon>
    </lineage>
</organism>
<dbReference type="Pfam" id="PF06472">
    <property type="entry name" value="ABC_membrane_2"/>
    <property type="match status" value="1"/>
</dbReference>
<keyword evidence="5" id="KW-0067">ATP-binding</keyword>
<keyword evidence="6 8" id="KW-1133">Transmembrane helix</keyword>
<dbReference type="PROSITE" id="PS00211">
    <property type="entry name" value="ABC_TRANSPORTER_1"/>
    <property type="match status" value="1"/>
</dbReference>
<sequence length="663" mass="75703">MALSSRFQFDKKLWIRFVNTVQPYFFPLAPKQTRIFLGLILVLLLGVIAFTFFLSVGLTFLGKAIFPEFFNTVAKELIENIEGLLKTRAPYIAFGVLSVSSFIFASQRRKLQGRWLQWGLLGLLLFLLFAVNGLNVTLSYAFRLIDTALNQRDQGVFWENITIYGLVLVIAVPIIIVYRYCRQKLGLLWREWLTKNLLDRYFNQRAYYQLDSNAVNPEVDNPDQRITQDVKAFTTVTLDFLLDILDSVLTLLSFTAILYSISKTLTWGLIAYATFGTVIAIVIGTRLIKINYNQLRLEANFRYGMVRVRDNAESIAFYQGEALEKQQVIQQLIAAVKNFDILIIWQSLIALFQYGYNFVTRLIPYIIMAPLYFERKAEFGEITQATIAFSQVLMALSFITNQIEGITEFAASINRLGEFEESLDDPSSIKKIKEDERVKITYIDYQENPEISLQELTLKTPNFARILIEDLSVAVETENNLLVMGASGSGKSSLLRAIAQLWTSGSGIIARPPLEEMLFLPQRPYMIVGTLREQLLYPNLNNKKVDDHQLEAILEIVNLPNLVSRFEQGLDTAENWENILSLGEQQRVAFARILVSQPRYAILDEATSALDVANEQILYEKLSHQGTTYISVGHRPTLKQYHQQLLEIFEGGSWDLKTIDNGQ</sequence>
<feature type="transmembrane region" description="Helical" evidence="8">
    <location>
        <begin position="89"/>
        <end position="106"/>
    </location>
</feature>
<feature type="domain" description="ABC transmembrane type-1" evidence="10">
    <location>
        <begin position="123"/>
        <end position="408"/>
    </location>
</feature>
<evidence type="ECO:0000259" key="10">
    <source>
        <dbReference type="PROSITE" id="PS50929"/>
    </source>
</evidence>
<dbReference type="GO" id="GO:0005524">
    <property type="term" value="F:ATP binding"/>
    <property type="evidence" value="ECO:0007669"/>
    <property type="project" value="UniProtKB-KW"/>
</dbReference>
<evidence type="ECO:0000313" key="11">
    <source>
        <dbReference type="EMBL" id="ACK65393.1"/>
    </source>
</evidence>
<dbReference type="HOGENOM" id="CLU_007587_6_0_3"/>
<feature type="transmembrane region" description="Helical" evidence="8">
    <location>
        <begin position="161"/>
        <end position="181"/>
    </location>
</feature>
<evidence type="ECO:0000256" key="3">
    <source>
        <dbReference type="ARBA" id="ARBA00022692"/>
    </source>
</evidence>
<dbReference type="KEGG" id="cyp:PCC8801_1330"/>
<evidence type="ECO:0000256" key="8">
    <source>
        <dbReference type="SAM" id="Phobius"/>
    </source>
</evidence>
<dbReference type="InterPro" id="IPR050835">
    <property type="entry name" value="ABC_transporter_sub-D"/>
</dbReference>
<feature type="transmembrane region" description="Helical" evidence="8">
    <location>
        <begin position="118"/>
        <end position="141"/>
    </location>
</feature>
<dbReference type="CDD" id="cd03223">
    <property type="entry name" value="ABCD_peroxisomal_ALDP"/>
    <property type="match status" value="1"/>
</dbReference>
<evidence type="ECO:0000256" key="5">
    <source>
        <dbReference type="ARBA" id="ARBA00022840"/>
    </source>
</evidence>
<evidence type="ECO:0000256" key="6">
    <source>
        <dbReference type="ARBA" id="ARBA00022989"/>
    </source>
</evidence>
<reference evidence="12" key="1">
    <citation type="journal article" date="2011" name="MBio">
        <title>Novel metabolic attributes of the genus Cyanothece, comprising a group of unicellular nitrogen-fixing Cyanobacteria.</title>
        <authorList>
            <person name="Bandyopadhyay A."/>
            <person name="Elvitigala T."/>
            <person name="Welsh E."/>
            <person name="Stockel J."/>
            <person name="Liberton M."/>
            <person name="Min H."/>
            <person name="Sherman L.A."/>
            <person name="Pakrasi H.B."/>
        </authorList>
    </citation>
    <scope>NUCLEOTIDE SEQUENCE [LARGE SCALE GENOMIC DNA]</scope>
    <source>
        <strain evidence="12">PCC 8801</strain>
    </source>
</reference>
<dbReference type="Gene3D" id="3.40.50.300">
    <property type="entry name" value="P-loop containing nucleotide triphosphate hydrolases"/>
    <property type="match status" value="1"/>
</dbReference>
<accession>B7K3Q1</accession>
<name>B7K3Q1_RIPO1</name>
<dbReference type="eggNOG" id="COG4178">
    <property type="taxonomic scope" value="Bacteria"/>
</dbReference>
<dbReference type="Pfam" id="PF00005">
    <property type="entry name" value="ABC_tran"/>
    <property type="match status" value="1"/>
</dbReference>
<dbReference type="InterPro" id="IPR036640">
    <property type="entry name" value="ABC1_TM_sf"/>
</dbReference>
<dbReference type="STRING" id="41431.PCC8801_1330"/>
<dbReference type="InterPro" id="IPR027417">
    <property type="entry name" value="P-loop_NTPase"/>
</dbReference>
<dbReference type="InterPro" id="IPR017871">
    <property type="entry name" value="ABC_transporter-like_CS"/>
</dbReference>
<dbReference type="Proteomes" id="UP000008204">
    <property type="component" value="Chromosome"/>
</dbReference>
<evidence type="ECO:0000259" key="9">
    <source>
        <dbReference type="PROSITE" id="PS50893"/>
    </source>
</evidence>
<keyword evidence="12" id="KW-1185">Reference proteome</keyword>
<dbReference type="InterPro" id="IPR011527">
    <property type="entry name" value="ABC1_TM_dom"/>
</dbReference>
<dbReference type="SUPFAM" id="SSF52540">
    <property type="entry name" value="P-loop containing nucleoside triphosphate hydrolases"/>
    <property type="match status" value="1"/>
</dbReference>
<dbReference type="GO" id="GO:0016887">
    <property type="term" value="F:ATP hydrolysis activity"/>
    <property type="evidence" value="ECO:0007669"/>
    <property type="project" value="InterPro"/>
</dbReference>
<dbReference type="EMBL" id="CP001287">
    <property type="protein sequence ID" value="ACK65393.1"/>
    <property type="molecule type" value="Genomic_DNA"/>
</dbReference>
<dbReference type="InterPro" id="IPR003593">
    <property type="entry name" value="AAA+_ATPase"/>
</dbReference>
<dbReference type="RefSeq" id="WP_012594667.1">
    <property type="nucleotide sequence ID" value="NC_011726.1"/>
</dbReference>